<evidence type="ECO:0000259" key="2">
    <source>
        <dbReference type="Pfam" id="PF01243"/>
    </source>
</evidence>
<dbReference type="GO" id="GO:0070967">
    <property type="term" value="F:coenzyme F420 binding"/>
    <property type="evidence" value="ECO:0007669"/>
    <property type="project" value="TreeGrafter"/>
</dbReference>
<evidence type="ECO:0000313" key="4">
    <source>
        <dbReference type="Proteomes" id="UP000230886"/>
    </source>
</evidence>
<dbReference type="SUPFAM" id="SSF50475">
    <property type="entry name" value="FMN-binding split barrel"/>
    <property type="match status" value="1"/>
</dbReference>
<keyword evidence="1" id="KW-0560">Oxidoreductase</keyword>
<reference evidence="3 4" key="1">
    <citation type="submission" date="2017-07" db="EMBL/GenBank/DDBJ databases">
        <title>Draft sequence of Rhodococcus enclensis 23b-28.</title>
        <authorList>
            <person name="Besaury L."/>
            <person name="Sancelme M."/>
            <person name="Amato P."/>
            <person name="Lallement A."/>
            <person name="Delort A.-M."/>
        </authorList>
    </citation>
    <scope>NUCLEOTIDE SEQUENCE [LARGE SCALE GENOMIC DNA]</scope>
    <source>
        <strain evidence="3 4">23b-28</strain>
    </source>
</reference>
<dbReference type="EMBL" id="NOVD01000014">
    <property type="protein sequence ID" value="PCK25717.1"/>
    <property type="molecule type" value="Genomic_DNA"/>
</dbReference>
<comment type="caution">
    <text evidence="3">The sequence shown here is derived from an EMBL/GenBank/DDBJ whole genome shotgun (WGS) entry which is preliminary data.</text>
</comment>
<dbReference type="AlphaFoldDB" id="A0A2A5J914"/>
<dbReference type="GO" id="GO:0005829">
    <property type="term" value="C:cytosol"/>
    <property type="evidence" value="ECO:0007669"/>
    <property type="project" value="TreeGrafter"/>
</dbReference>
<name>A0A2A5J914_RHOSG</name>
<evidence type="ECO:0000313" key="3">
    <source>
        <dbReference type="EMBL" id="PCK25717.1"/>
    </source>
</evidence>
<dbReference type="InterPro" id="IPR011576">
    <property type="entry name" value="Pyridox_Oxase_N"/>
</dbReference>
<accession>A0A2A5J914</accession>
<dbReference type="Proteomes" id="UP000230886">
    <property type="component" value="Unassembled WGS sequence"/>
</dbReference>
<feature type="domain" description="Pyridoxamine 5'-phosphate oxidase N-terminal" evidence="2">
    <location>
        <begin position="18"/>
        <end position="131"/>
    </location>
</feature>
<organism evidence="3 4">
    <name type="scientific">Rhodococcus qingshengii</name>
    <dbReference type="NCBI Taxonomy" id="334542"/>
    <lineage>
        <taxon>Bacteria</taxon>
        <taxon>Bacillati</taxon>
        <taxon>Actinomycetota</taxon>
        <taxon>Actinomycetes</taxon>
        <taxon>Mycobacteriales</taxon>
        <taxon>Nocardiaceae</taxon>
        <taxon>Rhodococcus</taxon>
        <taxon>Rhodococcus erythropolis group</taxon>
    </lineage>
</organism>
<dbReference type="InterPro" id="IPR052019">
    <property type="entry name" value="F420H2_bilvrd_red/Heme_oxyg"/>
</dbReference>
<dbReference type="PANTHER" id="PTHR35176">
    <property type="entry name" value="HEME OXYGENASE HI_0854-RELATED"/>
    <property type="match status" value="1"/>
</dbReference>
<gene>
    <name evidence="3" type="ORF">CHR55_19555</name>
</gene>
<proteinExistence type="predicted"/>
<dbReference type="GO" id="GO:0016627">
    <property type="term" value="F:oxidoreductase activity, acting on the CH-CH group of donors"/>
    <property type="evidence" value="ECO:0007669"/>
    <property type="project" value="TreeGrafter"/>
</dbReference>
<dbReference type="Pfam" id="PF01243">
    <property type="entry name" value="PNPOx_N"/>
    <property type="match status" value="1"/>
</dbReference>
<dbReference type="PANTHER" id="PTHR35176:SF6">
    <property type="entry name" value="HEME OXYGENASE HI_0854-RELATED"/>
    <property type="match status" value="1"/>
</dbReference>
<dbReference type="Gene3D" id="2.30.110.10">
    <property type="entry name" value="Electron Transport, Fmn-binding Protein, Chain A"/>
    <property type="match status" value="1"/>
</dbReference>
<evidence type="ECO:0000256" key="1">
    <source>
        <dbReference type="ARBA" id="ARBA00023002"/>
    </source>
</evidence>
<sequence length="157" mass="17501">MTVMVTWKQFSEEVPALADAVQARFKAHKHHVLATLRKDGSPRVSGTEVEILDGRLVLGSMFGALKAKDLIRDGRYALHSNPGEHTMEGGDAKIAGIAREVTGDEFEGVLASYTYEVPKPLHLFVLDIDEVVHTTVDDEHMYVDLWKPGKEITRFTK</sequence>
<dbReference type="InterPro" id="IPR012349">
    <property type="entry name" value="Split_barrel_FMN-bd"/>
</dbReference>
<protein>
    <submittedName>
        <fullName evidence="3">Pyridoxamine 5'-phosphate oxidase</fullName>
    </submittedName>
</protein>